<name>A0A5C3LU44_9AGAR</name>
<evidence type="ECO:0000313" key="1">
    <source>
        <dbReference type="EMBL" id="TFK36077.1"/>
    </source>
</evidence>
<dbReference type="PANTHER" id="PTHR31776">
    <property type="entry name" value="ALPHA-L-ARABINOFURANOSIDASE 1"/>
    <property type="match status" value="1"/>
</dbReference>
<dbReference type="AlphaFoldDB" id="A0A5C3LU44"/>
<dbReference type="OrthoDB" id="406864at2759"/>
<proteinExistence type="predicted"/>
<evidence type="ECO:0008006" key="3">
    <source>
        <dbReference type="Google" id="ProtNLM"/>
    </source>
</evidence>
<keyword evidence="2" id="KW-1185">Reference proteome</keyword>
<dbReference type="EMBL" id="ML213616">
    <property type="protein sequence ID" value="TFK36077.1"/>
    <property type="molecule type" value="Genomic_DNA"/>
</dbReference>
<gene>
    <name evidence="1" type="ORF">BDQ12DRAFT_725379</name>
</gene>
<dbReference type="PANTHER" id="PTHR31776:SF0">
    <property type="entry name" value="ALPHA-L-ARABINOFURANOSIDASE 1"/>
    <property type="match status" value="1"/>
</dbReference>
<dbReference type="InterPro" id="IPR051563">
    <property type="entry name" value="Glycosyl_Hydrolase_51"/>
</dbReference>
<dbReference type="GO" id="GO:0046556">
    <property type="term" value="F:alpha-L-arabinofuranosidase activity"/>
    <property type="evidence" value="ECO:0007669"/>
    <property type="project" value="TreeGrafter"/>
</dbReference>
<dbReference type="Gene3D" id="2.60.120.260">
    <property type="entry name" value="Galactose-binding domain-like"/>
    <property type="match status" value="1"/>
</dbReference>
<reference evidence="1 2" key="1">
    <citation type="journal article" date="2019" name="Nat. Ecol. Evol.">
        <title>Megaphylogeny resolves global patterns of mushroom evolution.</title>
        <authorList>
            <person name="Varga T."/>
            <person name="Krizsan K."/>
            <person name="Foldi C."/>
            <person name="Dima B."/>
            <person name="Sanchez-Garcia M."/>
            <person name="Sanchez-Ramirez S."/>
            <person name="Szollosi G.J."/>
            <person name="Szarkandi J.G."/>
            <person name="Papp V."/>
            <person name="Albert L."/>
            <person name="Andreopoulos W."/>
            <person name="Angelini C."/>
            <person name="Antonin V."/>
            <person name="Barry K.W."/>
            <person name="Bougher N.L."/>
            <person name="Buchanan P."/>
            <person name="Buyck B."/>
            <person name="Bense V."/>
            <person name="Catcheside P."/>
            <person name="Chovatia M."/>
            <person name="Cooper J."/>
            <person name="Damon W."/>
            <person name="Desjardin D."/>
            <person name="Finy P."/>
            <person name="Geml J."/>
            <person name="Haridas S."/>
            <person name="Hughes K."/>
            <person name="Justo A."/>
            <person name="Karasinski D."/>
            <person name="Kautmanova I."/>
            <person name="Kiss B."/>
            <person name="Kocsube S."/>
            <person name="Kotiranta H."/>
            <person name="LaButti K.M."/>
            <person name="Lechner B.E."/>
            <person name="Liimatainen K."/>
            <person name="Lipzen A."/>
            <person name="Lukacs Z."/>
            <person name="Mihaltcheva S."/>
            <person name="Morgado L.N."/>
            <person name="Niskanen T."/>
            <person name="Noordeloos M.E."/>
            <person name="Ohm R.A."/>
            <person name="Ortiz-Santana B."/>
            <person name="Ovrebo C."/>
            <person name="Racz N."/>
            <person name="Riley R."/>
            <person name="Savchenko A."/>
            <person name="Shiryaev A."/>
            <person name="Soop K."/>
            <person name="Spirin V."/>
            <person name="Szebenyi C."/>
            <person name="Tomsovsky M."/>
            <person name="Tulloss R.E."/>
            <person name="Uehling J."/>
            <person name="Grigoriev I.V."/>
            <person name="Vagvolgyi C."/>
            <person name="Papp T."/>
            <person name="Martin F.M."/>
            <person name="Miettinen O."/>
            <person name="Hibbett D.S."/>
            <person name="Nagy L.G."/>
        </authorList>
    </citation>
    <scope>NUCLEOTIDE SEQUENCE [LARGE SCALE GENOMIC DNA]</scope>
    <source>
        <strain evidence="1 2">CBS 166.37</strain>
    </source>
</reference>
<organism evidence="1 2">
    <name type="scientific">Crucibulum laeve</name>
    <dbReference type="NCBI Taxonomy" id="68775"/>
    <lineage>
        <taxon>Eukaryota</taxon>
        <taxon>Fungi</taxon>
        <taxon>Dikarya</taxon>
        <taxon>Basidiomycota</taxon>
        <taxon>Agaricomycotina</taxon>
        <taxon>Agaricomycetes</taxon>
        <taxon>Agaricomycetidae</taxon>
        <taxon>Agaricales</taxon>
        <taxon>Agaricineae</taxon>
        <taxon>Nidulariaceae</taxon>
        <taxon>Crucibulum</taxon>
    </lineage>
</organism>
<evidence type="ECO:0000313" key="2">
    <source>
        <dbReference type="Proteomes" id="UP000308652"/>
    </source>
</evidence>
<dbReference type="STRING" id="68775.A0A5C3LU44"/>
<accession>A0A5C3LU44</accession>
<dbReference type="Proteomes" id="UP000308652">
    <property type="component" value="Unassembled WGS sequence"/>
</dbReference>
<protein>
    <recommendedName>
        <fullName evidence="3">CBM6 domain-containing protein</fullName>
    </recommendedName>
</protein>
<sequence>MYGQLPAVPGTTATLNAWQAINSNITVVKETTPVLAALPNALQLTVPSTNTVQVNFSNSGYFGIKVTEGTAYTASFLYRFPASSSFNGNAMIRLETASGQVVGSTTTVLSGSNTGWTQVNVTFQPEITLTDTNNLFTITLNRASALHSPTNPVGLQVGSRYYGGFQYFTLTPLVRLNCSDSEQNPRTPSGLQLDY</sequence>